<dbReference type="EMBL" id="UINC01002470">
    <property type="protein sequence ID" value="SUZ97022.1"/>
    <property type="molecule type" value="Genomic_DNA"/>
</dbReference>
<evidence type="ECO:0000313" key="4">
    <source>
        <dbReference type="EMBL" id="SUZ97022.1"/>
    </source>
</evidence>
<accession>A0A381RYV5</accession>
<dbReference type="CDD" id="cd03443">
    <property type="entry name" value="PaaI_thioesterase"/>
    <property type="match status" value="1"/>
</dbReference>
<sequence>MKVSKFDFESAEMTLSWDEKLVGNIIQGSLHGGVTATVLDSIGGLVAVGNFLGREKGQSPDYLKKCISRMGTIDLRIDYLLPGKGEMFTATARVIRAGKRVTVCRMEMHNDQNKCIALGTGTYLWSK</sequence>
<dbReference type="InterPro" id="IPR039298">
    <property type="entry name" value="ACOT13"/>
</dbReference>
<proteinExistence type="inferred from homology"/>
<dbReference type="PANTHER" id="PTHR21660:SF1">
    <property type="entry name" value="ACYL-COENZYME A THIOESTERASE 13"/>
    <property type="match status" value="1"/>
</dbReference>
<dbReference type="Gene3D" id="3.10.129.10">
    <property type="entry name" value="Hotdog Thioesterase"/>
    <property type="match status" value="1"/>
</dbReference>
<gene>
    <name evidence="4" type="ORF">METZ01_LOCUS49876</name>
</gene>
<dbReference type="InterPro" id="IPR006683">
    <property type="entry name" value="Thioestr_dom"/>
</dbReference>
<comment type="similarity">
    <text evidence="1">Belongs to the thioesterase PaaI family.</text>
</comment>
<organism evidence="4">
    <name type="scientific">marine metagenome</name>
    <dbReference type="NCBI Taxonomy" id="408172"/>
    <lineage>
        <taxon>unclassified sequences</taxon>
        <taxon>metagenomes</taxon>
        <taxon>ecological metagenomes</taxon>
    </lineage>
</organism>
<dbReference type="NCBIfam" id="TIGR00369">
    <property type="entry name" value="unchar_dom_1"/>
    <property type="match status" value="1"/>
</dbReference>
<dbReference type="Pfam" id="PF03061">
    <property type="entry name" value="4HBT"/>
    <property type="match status" value="1"/>
</dbReference>
<reference evidence="4" key="1">
    <citation type="submission" date="2018-05" db="EMBL/GenBank/DDBJ databases">
        <authorList>
            <person name="Lanie J.A."/>
            <person name="Ng W.-L."/>
            <person name="Kazmierczak K.M."/>
            <person name="Andrzejewski T.M."/>
            <person name="Davidsen T.M."/>
            <person name="Wayne K.J."/>
            <person name="Tettelin H."/>
            <person name="Glass J.I."/>
            <person name="Rusch D."/>
            <person name="Podicherti R."/>
            <person name="Tsui H.-C.T."/>
            <person name="Winkler M.E."/>
        </authorList>
    </citation>
    <scope>NUCLEOTIDE SEQUENCE</scope>
</reference>
<evidence type="ECO:0000259" key="3">
    <source>
        <dbReference type="Pfam" id="PF03061"/>
    </source>
</evidence>
<dbReference type="GO" id="GO:0047617">
    <property type="term" value="F:fatty acyl-CoA hydrolase activity"/>
    <property type="evidence" value="ECO:0007669"/>
    <property type="project" value="InterPro"/>
</dbReference>
<keyword evidence="2" id="KW-0378">Hydrolase</keyword>
<protein>
    <recommendedName>
        <fullName evidence="3">Thioesterase domain-containing protein</fullName>
    </recommendedName>
</protein>
<name>A0A381RYV5_9ZZZZ</name>
<dbReference type="InterPro" id="IPR003736">
    <property type="entry name" value="PAAI_dom"/>
</dbReference>
<feature type="domain" description="Thioesterase" evidence="3">
    <location>
        <begin position="27"/>
        <end position="115"/>
    </location>
</feature>
<evidence type="ECO:0000256" key="2">
    <source>
        <dbReference type="ARBA" id="ARBA00022801"/>
    </source>
</evidence>
<dbReference type="AlphaFoldDB" id="A0A381RYV5"/>
<dbReference type="PANTHER" id="PTHR21660">
    <property type="entry name" value="THIOESTERASE SUPERFAMILY MEMBER-RELATED"/>
    <property type="match status" value="1"/>
</dbReference>
<evidence type="ECO:0000256" key="1">
    <source>
        <dbReference type="ARBA" id="ARBA00008324"/>
    </source>
</evidence>
<dbReference type="NCBIfam" id="NF008675">
    <property type="entry name" value="PRK11688.1"/>
    <property type="match status" value="1"/>
</dbReference>
<dbReference type="InterPro" id="IPR029069">
    <property type="entry name" value="HotDog_dom_sf"/>
</dbReference>
<dbReference type="SUPFAM" id="SSF54637">
    <property type="entry name" value="Thioesterase/thiol ester dehydrase-isomerase"/>
    <property type="match status" value="1"/>
</dbReference>